<evidence type="ECO:0000256" key="1">
    <source>
        <dbReference type="SAM" id="Coils"/>
    </source>
</evidence>
<feature type="region of interest" description="Disordered" evidence="2">
    <location>
        <begin position="1374"/>
        <end position="1417"/>
    </location>
</feature>
<comment type="caution">
    <text evidence="3">The sequence shown here is derived from an EMBL/GenBank/DDBJ whole genome shotgun (WGS) entry which is preliminary data.</text>
</comment>
<feature type="compositionally biased region" description="Basic and acidic residues" evidence="2">
    <location>
        <begin position="241"/>
        <end position="254"/>
    </location>
</feature>
<protein>
    <submittedName>
        <fullName evidence="3">Uncharacterized protein</fullName>
    </submittedName>
</protein>
<dbReference type="Proteomes" id="UP000789595">
    <property type="component" value="Unassembled WGS sequence"/>
</dbReference>
<keyword evidence="4" id="KW-1185">Reference proteome</keyword>
<feature type="region of interest" description="Disordered" evidence="2">
    <location>
        <begin position="32"/>
        <end position="87"/>
    </location>
</feature>
<evidence type="ECO:0000313" key="4">
    <source>
        <dbReference type="Proteomes" id="UP000789595"/>
    </source>
</evidence>
<feature type="region of interest" description="Disordered" evidence="2">
    <location>
        <begin position="236"/>
        <end position="284"/>
    </location>
</feature>
<feature type="coiled-coil region" evidence="1">
    <location>
        <begin position="721"/>
        <end position="755"/>
    </location>
</feature>
<dbReference type="EMBL" id="CAKKNE010000006">
    <property type="protein sequence ID" value="CAH0378514.1"/>
    <property type="molecule type" value="Genomic_DNA"/>
</dbReference>
<name>A0A8J2SVZ4_9STRA</name>
<feature type="compositionally biased region" description="Acidic residues" evidence="2">
    <location>
        <begin position="1394"/>
        <end position="1403"/>
    </location>
</feature>
<evidence type="ECO:0000313" key="3">
    <source>
        <dbReference type="EMBL" id="CAH0378514.1"/>
    </source>
</evidence>
<organism evidence="3 4">
    <name type="scientific">Pelagomonas calceolata</name>
    <dbReference type="NCBI Taxonomy" id="35677"/>
    <lineage>
        <taxon>Eukaryota</taxon>
        <taxon>Sar</taxon>
        <taxon>Stramenopiles</taxon>
        <taxon>Ochrophyta</taxon>
        <taxon>Pelagophyceae</taxon>
        <taxon>Pelagomonadales</taxon>
        <taxon>Pelagomonadaceae</taxon>
        <taxon>Pelagomonas</taxon>
    </lineage>
</organism>
<sequence>MDYDRGAPDLGLASTLDEILGEADPLGAWDADLRSQAPQKTPGDALWAGQTRRVSPDEQTNRTLFPERVIDDDSEGEATRGPDPPLANLSQLQAWAADAARRLQAAAARGEADRLKILALEAAASRPKKSDDEQAAWRLERATLETLAKARERAHAEKVKEMLADSLKAQSALEAAKDEVIESLTTELEETKRELRTETQKGCELEAAVDARNARIDELKDEKASLQKANASLEAKLATRKQRDGTPTKARLDLGEDVDDEEENALEPYVAPPESPQKEGDDDDELAGYLVAAPPTEDALARQDARHQRGADLELRARLKAAEAALRSLSDERRKESRAAAREREQLKEELARLATRHASEKVELGARVAAQERDEKNELRCALDLAAKDRDALRSDIAGLKARCDASDAAASEAAEAAAEARASAAAAAAARDATDARLAKAVAEHASMSAPHEEEETAALRAAAAAARADADAAAARADGFERRVAALQAEAAAATALAADRGRSLEAAEARARAAEADAAAARRAATAAEARAEAASWSDETRGDAVAAAVSAAVARADASDAAARELADEAAALRASVTAARDAEAAAAAAGAALASAAASAALVAARGERAAGASEGAAAEARDRAAAERAALQEAAAAAAVERAALGARVAAVEAASAEASTAAAAARDRADAADAAAAAAVADLAARRETEVLLDGEKLEAATRCAEDVARQGRDAVEATLRERDEALAAAREEISAARGEAAAARAAAAAAVADSAAKTAALPHTNEEATKARDAARRAELARLESARAYEAKLREVEDRADAKLRKVERAHEVALKRIQGVSVQEGAAASKKATEALRGLAAERQFTDREAAARAAWGARVDALTSELAVRTKERAEALDLQRVAYESAMHVAVVDAVAEAVESCDADKAAAVAASQAAAAVAAADAAAREQAAAEELAAARAAFADELAAARAAASAAGSLTRDTAAHVDAARAEAAAEVAAARKAAAAAGASRAEAESARAAADAARRERDDAAARLAAAAEAHARADEAAARRLADAARAAADATGEKDRAHASRLAGLRAAHATELARRDATHRDQLDQFRKLLEEEARRVGETDALSGHDVASARDAAAAYARKAWAATGDSNYVAATAEPYEVYVDRLAVLARAGSGALEAAAAVEDVAARLESASDDAAHLKEAAATIRTIVSPLQTPRARPRVAVVSGDHDAAAVWRKRCEEKDRELDALAREAEARLRRAADDVRRAEDAAQHAETEARRAAAALERQDAAARDGRVDALGAARAAVDEERRKAARDLRQRDAEHAAALSSLRERCANWLRQVKEEWSRAAKHALAKQRLRLAARHEALNAQAAKRWQRALDAALAGRATSSSLSPPPLRRRDEADALSDDEFEDPFPAGIESAAVPAY</sequence>
<gene>
    <name evidence="3" type="ORF">PECAL_6P01040</name>
</gene>
<evidence type="ECO:0000256" key="2">
    <source>
        <dbReference type="SAM" id="MobiDB-lite"/>
    </source>
</evidence>
<keyword evidence="1" id="KW-0175">Coiled coil</keyword>
<feature type="coiled-coil region" evidence="1">
    <location>
        <begin position="795"/>
        <end position="822"/>
    </location>
</feature>
<proteinExistence type="predicted"/>
<feature type="compositionally biased region" description="Acidic residues" evidence="2">
    <location>
        <begin position="255"/>
        <end position="265"/>
    </location>
</feature>
<feature type="region of interest" description="Disordered" evidence="2">
    <location>
        <begin position="1256"/>
        <end position="1275"/>
    </location>
</feature>
<feature type="coiled-coil region" evidence="1">
    <location>
        <begin position="473"/>
        <end position="535"/>
    </location>
</feature>
<accession>A0A8J2SVZ4</accession>
<reference evidence="3" key="1">
    <citation type="submission" date="2021-11" db="EMBL/GenBank/DDBJ databases">
        <authorList>
            <consortium name="Genoscope - CEA"/>
            <person name="William W."/>
        </authorList>
    </citation>
    <scope>NUCLEOTIDE SEQUENCE</scope>
</reference>
<feature type="coiled-coil region" evidence="1">
    <location>
        <begin position="312"/>
        <end position="390"/>
    </location>
</feature>
<feature type="coiled-coil region" evidence="1">
    <location>
        <begin position="1007"/>
        <end position="1034"/>
    </location>
</feature>